<keyword evidence="1" id="KW-1133">Transmembrane helix</keyword>
<dbReference type="Pfam" id="PF14034">
    <property type="entry name" value="Spore_YtrH"/>
    <property type="match status" value="1"/>
</dbReference>
<name>A0A7G9WAD3_ALKCA</name>
<feature type="transmembrane region" description="Helical" evidence="1">
    <location>
        <begin position="87"/>
        <end position="106"/>
    </location>
</feature>
<dbReference type="KEGG" id="acae:HYG86_13100"/>
<dbReference type="RefSeq" id="WP_213166053.1">
    <property type="nucleotide sequence ID" value="NZ_CP058559.1"/>
</dbReference>
<dbReference type="Proteomes" id="UP000516160">
    <property type="component" value="Chromosome"/>
</dbReference>
<dbReference type="InterPro" id="IPR025689">
    <property type="entry name" value="Spore_YtrH"/>
</dbReference>
<keyword evidence="1" id="KW-0812">Transmembrane</keyword>
<protein>
    <submittedName>
        <fullName evidence="2">YtrH family sporulation protein</fullName>
    </submittedName>
</protein>
<organism evidence="2 3">
    <name type="scientific">Alkalicella caledoniensis</name>
    <dbReference type="NCBI Taxonomy" id="2731377"/>
    <lineage>
        <taxon>Bacteria</taxon>
        <taxon>Bacillati</taxon>
        <taxon>Bacillota</taxon>
        <taxon>Clostridia</taxon>
        <taxon>Eubacteriales</taxon>
        <taxon>Proteinivoracaceae</taxon>
        <taxon>Alkalicella</taxon>
    </lineage>
</organism>
<evidence type="ECO:0000256" key="1">
    <source>
        <dbReference type="SAM" id="Phobius"/>
    </source>
</evidence>
<accession>A0A7G9WAD3</accession>
<evidence type="ECO:0000313" key="2">
    <source>
        <dbReference type="EMBL" id="QNO15645.1"/>
    </source>
</evidence>
<feature type="transmembrane region" description="Helical" evidence="1">
    <location>
        <begin position="47"/>
        <end position="67"/>
    </location>
</feature>
<keyword evidence="1" id="KW-0472">Membrane</keyword>
<gene>
    <name evidence="2" type="ORF">HYG86_13100</name>
</gene>
<dbReference type="EMBL" id="CP058559">
    <property type="protein sequence ID" value="QNO15645.1"/>
    <property type="molecule type" value="Genomic_DNA"/>
</dbReference>
<feature type="transmembrane region" description="Helical" evidence="1">
    <location>
        <begin position="15"/>
        <end position="35"/>
    </location>
</feature>
<proteinExistence type="predicted"/>
<dbReference type="AlphaFoldDB" id="A0A7G9WAD3"/>
<sequence length="111" mass="11606">MQNGNSFWSTATLEFFIALGVVIGGSTIGTLSTLLTGRPPLYTMADLAGRLKIWALVAALGGTFSTIRAIESGFLGGQLSVVVKQVVLILFAFGGSHIGYLIILMLTKGEG</sequence>
<evidence type="ECO:0000313" key="3">
    <source>
        <dbReference type="Proteomes" id="UP000516160"/>
    </source>
</evidence>
<reference evidence="2 3" key="1">
    <citation type="submission" date="2020-07" db="EMBL/GenBank/DDBJ databases">
        <title>Alkalicella. sp. LB2 genome.</title>
        <authorList>
            <person name="Postec A."/>
            <person name="Quemeneur M."/>
        </authorList>
    </citation>
    <scope>NUCLEOTIDE SEQUENCE [LARGE SCALE GENOMIC DNA]</scope>
    <source>
        <strain evidence="2 3">LB2</strain>
    </source>
</reference>
<keyword evidence="3" id="KW-1185">Reference proteome</keyword>